<proteinExistence type="predicted"/>
<accession>A0A3Q9G8V8</accession>
<name>A0A3Q9G8V8_9ACTO</name>
<reference evidence="1 2" key="1">
    <citation type="submission" date="2018-12" db="EMBL/GenBank/DDBJ databases">
        <title>Complete genome sequence of Flaviflexus sp. H23T48.</title>
        <authorList>
            <person name="Bae J.-W."/>
            <person name="Lee J.-Y."/>
        </authorList>
    </citation>
    <scope>NUCLEOTIDE SEQUENCE [LARGE SCALE GENOMIC DNA]</scope>
    <source>
        <strain evidence="1 2">H23T48</strain>
    </source>
</reference>
<protein>
    <recommendedName>
        <fullName evidence="3">CobQ/CobB/MinD/ParA nucleotide binding domain-containing protein</fullName>
    </recommendedName>
</protein>
<organism evidence="1 2">
    <name type="scientific">Flaviflexus ciconiae</name>
    <dbReference type="NCBI Taxonomy" id="2496867"/>
    <lineage>
        <taxon>Bacteria</taxon>
        <taxon>Bacillati</taxon>
        <taxon>Actinomycetota</taxon>
        <taxon>Actinomycetes</taxon>
        <taxon>Actinomycetales</taxon>
        <taxon>Actinomycetaceae</taxon>
        <taxon>Flaviflexus</taxon>
    </lineage>
</organism>
<dbReference type="AlphaFoldDB" id="A0A3Q9G8V8"/>
<evidence type="ECO:0008006" key="3">
    <source>
        <dbReference type="Google" id="ProtNLM"/>
    </source>
</evidence>
<dbReference type="KEGG" id="flh:EJ997_10615"/>
<evidence type="ECO:0000313" key="2">
    <source>
        <dbReference type="Proteomes" id="UP000280344"/>
    </source>
</evidence>
<dbReference type="Proteomes" id="UP000280344">
    <property type="component" value="Chromosome"/>
</dbReference>
<dbReference type="Gene3D" id="3.40.50.300">
    <property type="entry name" value="P-loop containing nucleotide triphosphate hydrolases"/>
    <property type="match status" value="1"/>
</dbReference>
<dbReference type="OrthoDB" id="3252838at2"/>
<dbReference type="EMBL" id="CP034593">
    <property type="protein sequence ID" value="AZQ77726.1"/>
    <property type="molecule type" value="Genomic_DNA"/>
</dbReference>
<evidence type="ECO:0000313" key="1">
    <source>
        <dbReference type="EMBL" id="AZQ77726.1"/>
    </source>
</evidence>
<keyword evidence="2" id="KW-1185">Reference proteome</keyword>
<dbReference type="SUPFAM" id="SSF52540">
    <property type="entry name" value="P-loop containing nucleoside triphosphate hydrolases"/>
    <property type="match status" value="1"/>
</dbReference>
<dbReference type="InterPro" id="IPR027417">
    <property type="entry name" value="P-loop_NTPase"/>
</dbReference>
<gene>
    <name evidence="1" type="ORF">EJ997_10615</name>
</gene>
<dbReference type="RefSeq" id="WP_126704529.1">
    <property type="nucleotide sequence ID" value="NZ_CP034593.1"/>
</dbReference>
<sequence>MNDKVSHRRIRTQPLTTVLIRASSTDLITDIERLATVAGVDTSTAPPGGDAPPAILTLVQEPGDPRAVSARFNELFQPEFAGQHVVVNPRTQPGDLLELFVAAGATQRGIIVGVIGAHGGAGATVLSAMLARELALDGSASLVDLDPLSPGYGVLLSLPETGKRWADVARETGTLLPGRLVESLPEWKKVRVLSGDQRGGVPIADRTGVLVASAVAQISAVTIVDLPRHAILRHGPTAELLGWLDHLVLVTRADILSLAAAERVLTLLPETMSFTLVIAGVKSIGQAEDAAHQLGPEAVPLRFERTFDGDISHGMTPGDRLRSGSSRDIRRIATRVAS</sequence>